<dbReference type="InterPro" id="IPR026832">
    <property type="entry name" value="Asteroid"/>
</dbReference>
<dbReference type="EMBL" id="SWFS01000036">
    <property type="protein sequence ID" value="KAA8917419.1"/>
    <property type="molecule type" value="Genomic_DNA"/>
</dbReference>
<organism evidence="2 3">
    <name type="scientific">Trichomonascus ciferrii</name>
    <dbReference type="NCBI Taxonomy" id="44093"/>
    <lineage>
        <taxon>Eukaryota</taxon>
        <taxon>Fungi</taxon>
        <taxon>Dikarya</taxon>
        <taxon>Ascomycota</taxon>
        <taxon>Saccharomycotina</taxon>
        <taxon>Dipodascomycetes</taxon>
        <taxon>Dipodascales</taxon>
        <taxon>Trichomonascaceae</taxon>
        <taxon>Trichomonascus</taxon>
        <taxon>Trichomonascus ciferrii complex</taxon>
    </lineage>
</organism>
<sequence length="399" mass="45519">MGVPGLTGRMKGHEVRVKADYIDRWKLFIDGPSLAFFICKFEVIPNDNGSYRQYYTAACETIKRILALTTDVYIYFDGALPEDKRPLRFQRRQSFISRQRYEPVFAPQLLLQVLMEQFPDIPYTIVADEADTAIAQQVENEDKQTPIGILSSDSDFYTYKFSSSNVHLILLSSCDFLSRTPVIYVINLQKVRHLVKTSDLKSVPSLVPDTVLPPKVFLQTHELINSYVVSGYMGAYLQVLNEEIQFAPAWEVGRSLRAVAYTRLIRPYGDFKSMTEFARSGMRYISKDLPLCAEDNATLEHDLSSEQHLINMMINEICHTSRGPGKSYEKVVQNYLNHVLSTTDPTPLTNKPVSPELNQIFAKIQAMIYSLTLLQSSGFSLPITFRITHIDWPSFVLQI</sequence>
<protein>
    <recommendedName>
        <fullName evidence="4">Asteroid domain-containing protein</fullName>
    </recommendedName>
</protein>
<dbReference type="InterPro" id="IPR029060">
    <property type="entry name" value="PIN-like_dom_sf"/>
</dbReference>
<dbReference type="AlphaFoldDB" id="A0A642VDF6"/>
<comment type="similarity">
    <text evidence="1">Belongs to the asteroid family.</text>
</comment>
<gene>
    <name evidence="2" type="ORF">TRICI_000442</name>
</gene>
<dbReference type="VEuPathDB" id="FungiDB:TRICI_000442"/>
<comment type="caution">
    <text evidence="2">The sequence shown here is derived from an EMBL/GenBank/DDBJ whole genome shotgun (WGS) entry which is preliminary data.</text>
</comment>
<evidence type="ECO:0008006" key="4">
    <source>
        <dbReference type="Google" id="ProtNLM"/>
    </source>
</evidence>
<reference evidence="2" key="1">
    <citation type="journal article" date="2019" name="G3 (Bethesda)">
        <title>Genome Assemblies of Two Rare Opportunistic Yeast Pathogens: Diutina rugosa (syn. Candida rugosa) and Trichomonascus ciferrii (syn. Candida ciferrii).</title>
        <authorList>
            <person name="Mixao V."/>
            <person name="Saus E."/>
            <person name="Hansen A.P."/>
            <person name="Lass-Florl C."/>
            <person name="Gabaldon T."/>
        </authorList>
    </citation>
    <scope>NUCLEOTIDE SEQUENCE</scope>
    <source>
        <strain evidence="2">CBS 4856</strain>
    </source>
</reference>
<evidence type="ECO:0000256" key="1">
    <source>
        <dbReference type="ARBA" id="ARBA00007398"/>
    </source>
</evidence>
<dbReference type="Gene3D" id="3.40.50.1010">
    <property type="entry name" value="5'-nuclease"/>
    <property type="match status" value="1"/>
</dbReference>
<evidence type="ECO:0000313" key="2">
    <source>
        <dbReference type="EMBL" id="KAA8917419.1"/>
    </source>
</evidence>
<proteinExistence type="inferred from homology"/>
<dbReference type="PANTHER" id="PTHR15665:SF1">
    <property type="entry name" value="PROTEIN ASTEROID HOMOLOG 1"/>
    <property type="match status" value="1"/>
</dbReference>
<dbReference type="PANTHER" id="PTHR15665">
    <property type="entry name" value="ASTEROID PROTEIN"/>
    <property type="match status" value="1"/>
</dbReference>
<dbReference type="OrthoDB" id="5297549at2759"/>
<evidence type="ECO:0000313" key="3">
    <source>
        <dbReference type="Proteomes" id="UP000761534"/>
    </source>
</evidence>
<accession>A0A642VDF6</accession>
<name>A0A642VDF6_9ASCO</name>
<dbReference type="SUPFAM" id="SSF88723">
    <property type="entry name" value="PIN domain-like"/>
    <property type="match status" value="1"/>
</dbReference>
<keyword evidence="3" id="KW-1185">Reference proteome</keyword>
<dbReference type="Proteomes" id="UP000761534">
    <property type="component" value="Unassembled WGS sequence"/>
</dbReference>